<keyword evidence="2" id="KW-0472">Membrane</keyword>
<protein>
    <submittedName>
        <fullName evidence="3">Uncharacterized protein</fullName>
    </submittedName>
</protein>
<keyword evidence="4" id="KW-1185">Reference proteome</keyword>
<gene>
    <name evidence="3" type="ORF">SCF082_LOCUS40534</name>
</gene>
<feature type="transmembrane region" description="Helical" evidence="2">
    <location>
        <begin position="226"/>
        <end position="250"/>
    </location>
</feature>
<keyword evidence="2" id="KW-1133">Transmembrane helix</keyword>
<keyword evidence="2" id="KW-0812">Transmembrane</keyword>
<comment type="caution">
    <text evidence="3">The sequence shown here is derived from an EMBL/GenBank/DDBJ whole genome shotgun (WGS) entry which is preliminary data.</text>
</comment>
<feature type="transmembrane region" description="Helical" evidence="2">
    <location>
        <begin position="199"/>
        <end position="220"/>
    </location>
</feature>
<feature type="transmembrane region" description="Helical" evidence="2">
    <location>
        <begin position="153"/>
        <end position="178"/>
    </location>
</feature>
<evidence type="ECO:0000313" key="3">
    <source>
        <dbReference type="EMBL" id="CAK9085579.1"/>
    </source>
</evidence>
<organism evidence="3 4">
    <name type="scientific">Durusdinium trenchii</name>
    <dbReference type="NCBI Taxonomy" id="1381693"/>
    <lineage>
        <taxon>Eukaryota</taxon>
        <taxon>Sar</taxon>
        <taxon>Alveolata</taxon>
        <taxon>Dinophyceae</taxon>
        <taxon>Suessiales</taxon>
        <taxon>Symbiodiniaceae</taxon>
        <taxon>Durusdinium</taxon>
    </lineage>
</organism>
<evidence type="ECO:0000256" key="1">
    <source>
        <dbReference type="SAM" id="MobiDB-lite"/>
    </source>
</evidence>
<accession>A0ABP0QCA4</accession>
<feature type="transmembrane region" description="Helical" evidence="2">
    <location>
        <begin position="52"/>
        <end position="72"/>
    </location>
</feature>
<feature type="region of interest" description="Disordered" evidence="1">
    <location>
        <begin position="1"/>
        <end position="22"/>
    </location>
</feature>
<name>A0ABP0QCA4_9DINO</name>
<evidence type="ECO:0000256" key="2">
    <source>
        <dbReference type="SAM" id="Phobius"/>
    </source>
</evidence>
<sequence>MPEPELDAEESAKGHQTSKVAPEDGVMVKRVAEYLPEKRVDKTGNPKAKETFLAITFSAWTGGFLALADNLITSDKGVTSGTKENMTNERTNTGLISALMLTIVLPMSFESFNDWLEEDYVGSGYIFQDSYIGQQLTEAQIQSALAGLNDFALIFYVLGTFGFLASTVLTVTLLLCVGELSTDTGCEEFLRKVGRGTRAPYLLFMAGCAFAVPAVVRYAVSSRTLPGLIIVCLVLLVMSFMVIGFSYFYVSACIRAHNRINEFEELNLSNSEAQQDVEAWFERNGKTGGAVQDCIQDLSGVFEEKAQNSELIINLDNLSQQRVAMHYHKLRAASVGITLSQSELYTLSCQLPTQ</sequence>
<feature type="transmembrane region" description="Helical" evidence="2">
    <location>
        <begin position="93"/>
        <end position="109"/>
    </location>
</feature>
<evidence type="ECO:0000313" key="4">
    <source>
        <dbReference type="Proteomes" id="UP001642464"/>
    </source>
</evidence>
<proteinExistence type="predicted"/>
<dbReference type="EMBL" id="CAXAMM010039318">
    <property type="protein sequence ID" value="CAK9085579.1"/>
    <property type="molecule type" value="Genomic_DNA"/>
</dbReference>
<dbReference type="Proteomes" id="UP001642464">
    <property type="component" value="Unassembled WGS sequence"/>
</dbReference>
<reference evidence="3 4" key="1">
    <citation type="submission" date="2024-02" db="EMBL/GenBank/DDBJ databases">
        <authorList>
            <person name="Chen Y."/>
            <person name="Shah S."/>
            <person name="Dougan E. K."/>
            <person name="Thang M."/>
            <person name="Chan C."/>
        </authorList>
    </citation>
    <scope>NUCLEOTIDE SEQUENCE [LARGE SCALE GENOMIC DNA]</scope>
</reference>